<evidence type="ECO:0000313" key="3">
    <source>
        <dbReference type="EMBL" id="PHT85889.1"/>
    </source>
</evidence>
<organism evidence="3 4">
    <name type="scientific">Capsicum annuum</name>
    <name type="common">Capsicum pepper</name>
    <dbReference type="NCBI Taxonomy" id="4072"/>
    <lineage>
        <taxon>Eukaryota</taxon>
        <taxon>Viridiplantae</taxon>
        <taxon>Streptophyta</taxon>
        <taxon>Embryophyta</taxon>
        <taxon>Tracheophyta</taxon>
        <taxon>Spermatophyta</taxon>
        <taxon>Magnoliopsida</taxon>
        <taxon>eudicotyledons</taxon>
        <taxon>Gunneridae</taxon>
        <taxon>Pentapetalae</taxon>
        <taxon>asterids</taxon>
        <taxon>lamiids</taxon>
        <taxon>Solanales</taxon>
        <taxon>Solanaceae</taxon>
        <taxon>Solanoideae</taxon>
        <taxon>Capsiceae</taxon>
        <taxon>Capsicum</taxon>
    </lineage>
</organism>
<dbReference type="STRING" id="4072.A0A2G2ZV82"/>
<dbReference type="EMBL" id="AYRZ02000003">
    <property type="protein sequence ID" value="PHT85889.1"/>
    <property type="molecule type" value="Genomic_DNA"/>
</dbReference>
<dbReference type="PANTHER" id="PTHR31189">
    <property type="entry name" value="OS03G0336100 PROTEIN-RELATED"/>
    <property type="match status" value="1"/>
</dbReference>
<dbReference type="OMA" id="GMIEMAC"/>
<dbReference type="InterPro" id="IPR011051">
    <property type="entry name" value="RmlC_Cupin_sf"/>
</dbReference>
<reference evidence="3 4" key="1">
    <citation type="journal article" date="2014" name="Nat. Genet.">
        <title>Genome sequence of the hot pepper provides insights into the evolution of pungency in Capsicum species.</title>
        <authorList>
            <person name="Kim S."/>
            <person name="Park M."/>
            <person name="Yeom S.I."/>
            <person name="Kim Y.M."/>
            <person name="Lee J.M."/>
            <person name="Lee H.A."/>
            <person name="Seo E."/>
            <person name="Choi J."/>
            <person name="Cheong K."/>
            <person name="Kim K.T."/>
            <person name="Jung K."/>
            <person name="Lee G.W."/>
            <person name="Oh S.K."/>
            <person name="Bae C."/>
            <person name="Kim S.B."/>
            <person name="Lee H.Y."/>
            <person name="Kim S.Y."/>
            <person name="Kim M.S."/>
            <person name="Kang B.C."/>
            <person name="Jo Y.D."/>
            <person name="Yang H.B."/>
            <person name="Jeong H.J."/>
            <person name="Kang W.H."/>
            <person name="Kwon J.K."/>
            <person name="Shin C."/>
            <person name="Lim J.Y."/>
            <person name="Park J.H."/>
            <person name="Huh J.H."/>
            <person name="Kim J.S."/>
            <person name="Kim B.D."/>
            <person name="Cohen O."/>
            <person name="Paran I."/>
            <person name="Suh M.C."/>
            <person name="Lee S.B."/>
            <person name="Kim Y.K."/>
            <person name="Shin Y."/>
            <person name="Noh S.J."/>
            <person name="Park J."/>
            <person name="Seo Y.S."/>
            <person name="Kwon S.Y."/>
            <person name="Kim H.A."/>
            <person name="Park J.M."/>
            <person name="Kim H.J."/>
            <person name="Choi S.B."/>
            <person name="Bosland P.W."/>
            <person name="Reeves G."/>
            <person name="Jo S.H."/>
            <person name="Lee B.W."/>
            <person name="Cho H.T."/>
            <person name="Choi H.S."/>
            <person name="Lee M.S."/>
            <person name="Yu Y."/>
            <person name="Do Choi Y."/>
            <person name="Park B.S."/>
            <person name="van Deynze A."/>
            <person name="Ashrafi H."/>
            <person name="Hill T."/>
            <person name="Kim W.T."/>
            <person name="Pai H.S."/>
            <person name="Ahn H.K."/>
            <person name="Yeam I."/>
            <person name="Giovannoni J.J."/>
            <person name="Rose J.K."/>
            <person name="Sorensen I."/>
            <person name="Lee S.J."/>
            <person name="Kim R.W."/>
            <person name="Choi I.Y."/>
            <person name="Choi B.S."/>
            <person name="Lim J.S."/>
            <person name="Lee Y.H."/>
            <person name="Choi D."/>
        </authorList>
    </citation>
    <scope>NUCLEOTIDE SEQUENCE [LARGE SCALE GENOMIC DNA]</scope>
    <source>
        <strain evidence="4">cv. CM334</strain>
    </source>
</reference>
<sequence>MHRTMSIWDEETPRDRLESLFGQQKQGIVIEASEEQIRAISQHASRSKGETRGPFNLLKESPLFGNRFEQFFEAAPEKFERLRDLDTGVGYMNINQGGMVLPHYNTRVSWLVMVVEGKGRFEMACPHLGSQSQRQGHYQKVQGSLSVGDVL</sequence>
<dbReference type="AlphaFoldDB" id="A0A2G2ZV82"/>
<name>A0A2G2ZV82_CAPAN</name>
<accession>A0A2G2ZV82</accession>
<dbReference type="Gene3D" id="2.60.120.10">
    <property type="entry name" value="Jelly Rolls"/>
    <property type="match status" value="2"/>
</dbReference>
<keyword evidence="4" id="KW-1185">Reference proteome</keyword>
<dbReference type="Proteomes" id="UP000222542">
    <property type="component" value="Unassembled WGS sequence"/>
</dbReference>
<evidence type="ECO:0000313" key="4">
    <source>
        <dbReference type="Proteomes" id="UP000222542"/>
    </source>
</evidence>
<evidence type="ECO:0000259" key="2">
    <source>
        <dbReference type="SMART" id="SM00835"/>
    </source>
</evidence>
<comment type="caution">
    <text evidence="3">The sequence shown here is derived from an EMBL/GenBank/DDBJ whole genome shotgun (WGS) entry which is preliminary data.</text>
</comment>
<comment type="similarity">
    <text evidence="1">Belongs to the 7S seed storage protein family.</text>
</comment>
<dbReference type="InterPro" id="IPR014710">
    <property type="entry name" value="RmlC-like_jellyroll"/>
</dbReference>
<dbReference type="SMART" id="SM00835">
    <property type="entry name" value="Cupin_1"/>
    <property type="match status" value="1"/>
</dbReference>
<protein>
    <recommendedName>
        <fullName evidence="2">Cupin type-1 domain-containing protein</fullName>
    </recommendedName>
</protein>
<proteinExistence type="inferred from homology"/>
<feature type="domain" description="Cupin type-1" evidence="2">
    <location>
        <begin position="55"/>
        <end position="151"/>
    </location>
</feature>
<evidence type="ECO:0000256" key="1">
    <source>
        <dbReference type="ARBA" id="ARBA00023597"/>
    </source>
</evidence>
<dbReference type="Pfam" id="PF00190">
    <property type="entry name" value="Cupin_1"/>
    <property type="match status" value="1"/>
</dbReference>
<gene>
    <name evidence="3" type="ORF">T459_07995</name>
</gene>
<reference evidence="3 4" key="2">
    <citation type="journal article" date="2017" name="Genome Biol.">
        <title>New reference genome sequences of hot pepper reveal the massive evolution of plant disease-resistance genes by retroduplication.</title>
        <authorList>
            <person name="Kim S."/>
            <person name="Park J."/>
            <person name="Yeom S.I."/>
            <person name="Kim Y.M."/>
            <person name="Seo E."/>
            <person name="Kim K.T."/>
            <person name="Kim M.S."/>
            <person name="Lee J.M."/>
            <person name="Cheong K."/>
            <person name="Shin H.S."/>
            <person name="Kim S.B."/>
            <person name="Han K."/>
            <person name="Lee J."/>
            <person name="Park M."/>
            <person name="Lee H.A."/>
            <person name="Lee H.Y."/>
            <person name="Lee Y."/>
            <person name="Oh S."/>
            <person name="Lee J.H."/>
            <person name="Choi E."/>
            <person name="Choi E."/>
            <person name="Lee S.E."/>
            <person name="Jeon J."/>
            <person name="Kim H."/>
            <person name="Choi G."/>
            <person name="Song H."/>
            <person name="Lee J."/>
            <person name="Lee S.C."/>
            <person name="Kwon J.K."/>
            <person name="Lee H.Y."/>
            <person name="Koo N."/>
            <person name="Hong Y."/>
            <person name="Kim R.W."/>
            <person name="Kang W.H."/>
            <person name="Huh J.H."/>
            <person name="Kang B.C."/>
            <person name="Yang T.J."/>
            <person name="Lee Y.H."/>
            <person name="Bennetzen J.L."/>
            <person name="Choi D."/>
        </authorList>
    </citation>
    <scope>NUCLEOTIDE SEQUENCE [LARGE SCALE GENOMIC DNA]</scope>
    <source>
        <strain evidence="4">cv. CM334</strain>
    </source>
</reference>
<dbReference type="SUPFAM" id="SSF51182">
    <property type="entry name" value="RmlC-like cupins"/>
    <property type="match status" value="1"/>
</dbReference>
<dbReference type="InterPro" id="IPR006045">
    <property type="entry name" value="Cupin_1"/>
</dbReference>
<dbReference type="PANTHER" id="PTHR31189:SF41">
    <property type="entry name" value="VICILIN C72"/>
    <property type="match status" value="1"/>
</dbReference>
<dbReference type="InterPro" id="IPR050253">
    <property type="entry name" value="Seed_Storage-Functional"/>
</dbReference>
<dbReference type="Gramene" id="PHT85889">
    <property type="protein sequence ID" value="PHT85889"/>
    <property type="gene ID" value="T459_07995"/>
</dbReference>